<dbReference type="Pfam" id="PF00072">
    <property type="entry name" value="Response_reg"/>
    <property type="match status" value="1"/>
</dbReference>
<dbReference type="RefSeq" id="WP_161826666.1">
    <property type="nucleotide sequence ID" value="NZ_WVIC01000043.1"/>
</dbReference>
<accession>A0A8K2A1Q0</accession>
<evidence type="ECO:0000256" key="2">
    <source>
        <dbReference type="ARBA" id="ARBA00023125"/>
    </source>
</evidence>
<dbReference type="Pfam" id="PF00196">
    <property type="entry name" value="GerE"/>
    <property type="match status" value="1"/>
</dbReference>
<dbReference type="InterPro" id="IPR058245">
    <property type="entry name" value="NreC/VraR/RcsB-like_REC"/>
</dbReference>
<dbReference type="PROSITE" id="PS50043">
    <property type="entry name" value="HTH_LUXR_2"/>
    <property type="match status" value="1"/>
</dbReference>
<dbReference type="InterPro" id="IPR016032">
    <property type="entry name" value="Sig_transdc_resp-reg_C-effctor"/>
</dbReference>
<keyword evidence="7" id="KW-1185">Reference proteome</keyword>
<dbReference type="InterPro" id="IPR039420">
    <property type="entry name" value="WalR-like"/>
</dbReference>
<feature type="domain" description="HTH luxR-type" evidence="4">
    <location>
        <begin position="143"/>
        <end position="208"/>
    </location>
</feature>
<dbReference type="Proteomes" id="UP000607397">
    <property type="component" value="Unassembled WGS sequence"/>
</dbReference>
<evidence type="ECO:0000256" key="1">
    <source>
        <dbReference type="ARBA" id="ARBA00022553"/>
    </source>
</evidence>
<dbReference type="GO" id="GO:0006355">
    <property type="term" value="P:regulation of DNA-templated transcription"/>
    <property type="evidence" value="ECO:0007669"/>
    <property type="project" value="InterPro"/>
</dbReference>
<dbReference type="SUPFAM" id="SSF46894">
    <property type="entry name" value="C-terminal effector domain of the bipartite response regulators"/>
    <property type="match status" value="1"/>
</dbReference>
<dbReference type="PRINTS" id="PR00038">
    <property type="entry name" value="HTHLUXR"/>
</dbReference>
<name>A0A8K2A1Q0_9CYAN</name>
<feature type="domain" description="Response regulatory" evidence="5">
    <location>
        <begin position="11"/>
        <end position="127"/>
    </location>
</feature>
<comment type="caution">
    <text evidence="6">The sequence shown here is derived from an EMBL/GenBank/DDBJ whole genome shotgun (WGS) entry which is preliminary data.</text>
</comment>
<dbReference type="InterPro" id="IPR001789">
    <property type="entry name" value="Sig_transdc_resp-reg_receiver"/>
</dbReference>
<dbReference type="GO" id="GO:0000160">
    <property type="term" value="P:phosphorelay signal transduction system"/>
    <property type="evidence" value="ECO:0007669"/>
    <property type="project" value="InterPro"/>
</dbReference>
<dbReference type="SMART" id="SM00421">
    <property type="entry name" value="HTH_LUXR"/>
    <property type="match status" value="1"/>
</dbReference>
<keyword evidence="2" id="KW-0238">DNA-binding</keyword>
<dbReference type="SMART" id="SM00448">
    <property type="entry name" value="REC"/>
    <property type="match status" value="1"/>
</dbReference>
<evidence type="ECO:0000313" key="7">
    <source>
        <dbReference type="Proteomes" id="UP000607397"/>
    </source>
</evidence>
<gene>
    <name evidence="6" type="ORF">GS597_17085</name>
</gene>
<dbReference type="CDD" id="cd06170">
    <property type="entry name" value="LuxR_C_like"/>
    <property type="match status" value="1"/>
</dbReference>
<dbReference type="Gene3D" id="3.40.50.2300">
    <property type="match status" value="1"/>
</dbReference>
<dbReference type="InterPro" id="IPR000792">
    <property type="entry name" value="Tscrpt_reg_LuxR_C"/>
</dbReference>
<dbReference type="InterPro" id="IPR011006">
    <property type="entry name" value="CheY-like_superfamily"/>
</dbReference>
<feature type="modified residue" description="4-aspartylphosphate" evidence="3">
    <location>
        <position position="62"/>
    </location>
</feature>
<dbReference type="PROSITE" id="PS00622">
    <property type="entry name" value="HTH_LUXR_1"/>
    <property type="match status" value="1"/>
</dbReference>
<dbReference type="GO" id="GO:0003677">
    <property type="term" value="F:DNA binding"/>
    <property type="evidence" value="ECO:0007669"/>
    <property type="project" value="UniProtKB-KW"/>
</dbReference>
<proteinExistence type="predicted"/>
<sequence length="212" mass="22962">MTTPHPTPQIRVLIADDHAIFRQGLATIINRDPEMQVIAQAENGEQAIALFEAHQPDVTLMDLRMPGVEGVAAIGAICAVAKSARIIVLTTYDSDEDIYRGLQAGAKGYLLKETEPDELLNAIRTVHQGQQYIPPDVGAKLAQRLSNPELSERELEVLRSLAQGMSNAEIATALSIGEGTVKSHVNRILNKLDVSDRTQAVIVAVKRGIVSL</sequence>
<dbReference type="PANTHER" id="PTHR43214">
    <property type="entry name" value="TWO-COMPONENT RESPONSE REGULATOR"/>
    <property type="match status" value="1"/>
</dbReference>
<dbReference type="SUPFAM" id="SSF52172">
    <property type="entry name" value="CheY-like"/>
    <property type="match status" value="1"/>
</dbReference>
<evidence type="ECO:0000259" key="4">
    <source>
        <dbReference type="PROSITE" id="PS50043"/>
    </source>
</evidence>
<dbReference type="EMBL" id="WVIC01000043">
    <property type="protein sequence ID" value="NCJ08191.1"/>
    <property type="molecule type" value="Genomic_DNA"/>
</dbReference>
<evidence type="ECO:0000259" key="5">
    <source>
        <dbReference type="PROSITE" id="PS50110"/>
    </source>
</evidence>
<dbReference type="AlphaFoldDB" id="A0A8K2A1Q0"/>
<protein>
    <submittedName>
        <fullName evidence="6">Response regulator</fullName>
    </submittedName>
</protein>
<dbReference type="PROSITE" id="PS50110">
    <property type="entry name" value="RESPONSE_REGULATORY"/>
    <property type="match status" value="1"/>
</dbReference>
<keyword evidence="1 3" id="KW-0597">Phosphoprotein</keyword>
<dbReference type="PANTHER" id="PTHR43214:SF43">
    <property type="entry name" value="TWO-COMPONENT RESPONSE REGULATOR"/>
    <property type="match status" value="1"/>
</dbReference>
<reference evidence="6" key="1">
    <citation type="submission" date="2019-12" db="EMBL/GenBank/DDBJ databases">
        <title>High-Quality draft genome sequences of three cyanobacteria isolated from the limestone walls of the Old Cathedral of Coimbra.</title>
        <authorList>
            <person name="Tiago I."/>
            <person name="Soares F."/>
            <person name="Portugal A."/>
        </authorList>
    </citation>
    <scope>NUCLEOTIDE SEQUENCE [LARGE SCALE GENOMIC DNA]</scope>
    <source>
        <strain evidence="6">C</strain>
    </source>
</reference>
<organism evidence="6 7">
    <name type="scientific">Petrachloros mirabilis ULC683</name>
    <dbReference type="NCBI Taxonomy" id="2781853"/>
    <lineage>
        <taxon>Bacteria</taxon>
        <taxon>Bacillati</taxon>
        <taxon>Cyanobacteriota</taxon>
        <taxon>Cyanophyceae</taxon>
        <taxon>Synechococcales</taxon>
        <taxon>Petrachlorosaceae</taxon>
        <taxon>Petrachloros</taxon>
        <taxon>Petrachloros mirabilis</taxon>
    </lineage>
</organism>
<evidence type="ECO:0000313" key="6">
    <source>
        <dbReference type="EMBL" id="NCJ08191.1"/>
    </source>
</evidence>
<dbReference type="CDD" id="cd17535">
    <property type="entry name" value="REC_NarL-like"/>
    <property type="match status" value="1"/>
</dbReference>
<evidence type="ECO:0000256" key="3">
    <source>
        <dbReference type="PROSITE-ProRule" id="PRU00169"/>
    </source>
</evidence>